<dbReference type="Proteomes" id="UP001605990">
    <property type="component" value="Unassembled WGS sequence"/>
</dbReference>
<dbReference type="RefSeq" id="WP_394392850.1">
    <property type="nucleotide sequence ID" value="NZ_JBIENY010000044.1"/>
</dbReference>
<gene>
    <name evidence="1" type="ORF">ACGU38_03265</name>
</gene>
<dbReference type="EMBL" id="JBIENY010000044">
    <property type="protein sequence ID" value="MFG6294381.1"/>
    <property type="molecule type" value="Genomic_DNA"/>
</dbReference>
<name>A0ABW7DUG2_STRRO</name>
<accession>A0ABW7DUG2</accession>
<comment type="caution">
    <text evidence="1">The sequence shown here is derived from an EMBL/GenBank/DDBJ whole genome shotgun (WGS) entry which is preliminary data.</text>
</comment>
<organism evidence="1 2">
    <name type="scientific">Streptomyces rochei</name>
    <name type="common">Streptomyces parvullus</name>
    <dbReference type="NCBI Taxonomy" id="1928"/>
    <lineage>
        <taxon>Bacteria</taxon>
        <taxon>Bacillati</taxon>
        <taxon>Actinomycetota</taxon>
        <taxon>Actinomycetes</taxon>
        <taxon>Kitasatosporales</taxon>
        <taxon>Streptomycetaceae</taxon>
        <taxon>Streptomyces</taxon>
        <taxon>Streptomyces rochei group</taxon>
    </lineage>
</organism>
<sequence length="63" mass="6722">MPTTSYGYELAIGDDTDRDDVPVCDCGEDMTGKDAAHGRREYSCDCGVTVTIAPSGLVFDITD</sequence>
<proteinExistence type="predicted"/>
<evidence type="ECO:0000313" key="2">
    <source>
        <dbReference type="Proteomes" id="UP001605990"/>
    </source>
</evidence>
<evidence type="ECO:0000313" key="1">
    <source>
        <dbReference type="EMBL" id="MFG6294381.1"/>
    </source>
</evidence>
<protein>
    <submittedName>
        <fullName evidence="1">Uncharacterized protein</fullName>
    </submittedName>
</protein>
<keyword evidence="2" id="KW-1185">Reference proteome</keyword>
<reference evidence="1 2" key="1">
    <citation type="submission" date="2024-10" db="EMBL/GenBank/DDBJ databases">
        <title>Draft genome assembly of a novel steroid transforming actinomycete isolated from African clawed frog Xenopus laevis.</title>
        <authorList>
            <person name="Bragin E."/>
            <person name="Kollerov V."/>
            <person name="Donova M.V."/>
        </authorList>
    </citation>
    <scope>NUCLEOTIDE SEQUENCE [LARGE SCALE GENOMIC DNA]</scope>
    <source>
        <strain evidence="1 2">MTOC-St3</strain>
    </source>
</reference>